<gene>
    <name evidence="1" type="ORF">HRI_004757900</name>
</gene>
<organism evidence="1 2">
    <name type="scientific">Hibiscus trionum</name>
    <name type="common">Flower of an hour</name>
    <dbReference type="NCBI Taxonomy" id="183268"/>
    <lineage>
        <taxon>Eukaryota</taxon>
        <taxon>Viridiplantae</taxon>
        <taxon>Streptophyta</taxon>
        <taxon>Embryophyta</taxon>
        <taxon>Tracheophyta</taxon>
        <taxon>Spermatophyta</taxon>
        <taxon>Magnoliopsida</taxon>
        <taxon>eudicotyledons</taxon>
        <taxon>Gunneridae</taxon>
        <taxon>Pentapetalae</taxon>
        <taxon>rosids</taxon>
        <taxon>malvids</taxon>
        <taxon>Malvales</taxon>
        <taxon>Malvaceae</taxon>
        <taxon>Malvoideae</taxon>
        <taxon>Hibiscus</taxon>
    </lineage>
</organism>
<comment type="caution">
    <text evidence="1">The sequence shown here is derived from an EMBL/GenBank/DDBJ whole genome shotgun (WGS) entry which is preliminary data.</text>
</comment>
<sequence length="116" mass="13327">MPRFECFRHIENPLINIDQAVAKHYNFSTEPHRSPIPIFAEWLSVDQEGGSFTNSGTSDGFNHSSSSNFQDPFMNESVNEMFSSQFKFETGNEFIDLISENDINSDFNVNYDVPYI</sequence>
<keyword evidence="2" id="KW-1185">Reference proteome</keyword>
<evidence type="ECO:0000313" key="2">
    <source>
        <dbReference type="Proteomes" id="UP001165190"/>
    </source>
</evidence>
<proteinExistence type="predicted"/>
<dbReference type="AlphaFoldDB" id="A0A9W7MSC2"/>
<dbReference type="Proteomes" id="UP001165190">
    <property type="component" value="Unassembled WGS sequence"/>
</dbReference>
<reference evidence="1" key="1">
    <citation type="submission" date="2023-05" db="EMBL/GenBank/DDBJ databases">
        <title>Genome and transcriptome analyses reveal genes involved in the formation of fine ridges on petal epidermal cells in Hibiscus trionum.</title>
        <authorList>
            <person name="Koshimizu S."/>
            <person name="Masuda S."/>
            <person name="Ishii T."/>
            <person name="Shirasu K."/>
            <person name="Hoshino A."/>
            <person name="Arita M."/>
        </authorList>
    </citation>
    <scope>NUCLEOTIDE SEQUENCE</scope>
    <source>
        <strain evidence="1">Hamamatsu line</strain>
    </source>
</reference>
<protein>
    <submittedName>
        <fullName evidence="1">Uncharacterized protein</fullName>
    </submittedName>
</protein>
<accession>A0A9W7MSC2</accession>
<name>A0A9W7MSC2_HIBTR</name>
<dbReference type="EMBL" id="BSYR01000058">
    <property type="protein sequence ID" value="GMJ10887.1"/>
    <property type="molecule type" value="Genomic_DNA"/>
</dbReference>
<dbReference type="OrthoDB" id="2143914at2759"/>
<evidence type="ECO:0000313" key="1">
    <source>
        <dbReference type="EMBL" id="GMJ10887.1"/>
    </source>
</evidence>